<evidence type="ECO:0000256" key="2">
    <source>
        <dbReference type="ARBA" id="ARBA00005184"/>
    </source>
</evidence>
<evidence type="ECO:0000256" key="11">
    <source>
        <dbReference type="PROSITE-ProRule" id="PRU10040"/>
    </source>
</evidence>
<feature type="domain" description="Pectinesterase catalytic" evidence="14">
    <location>
        <begin position="75"/>
        <end position="358"/>
    </location>
</feature>
<evidence type="ECO:0000313" key="15">
    <source>
        <dbReference type="EMBL" id="AHL24653.1"/>
    </source>
</evidence>
<evidence type="ECO:0000256" key="6">
    <source>
        <dbReference type="ARBA" id="ARBA00022525"/>
    </source>
</evidence>
<evidence type="ECO:0000259" key="14">
    <source>
        <dbReference type="Pfam" id="PF01095"/>
    </source>
</evidence>
<keyword evidence="9 12" id="KW-0063">Aspartyl esterase</keyword>
<evidence type="ECO:0000256" key="3">
    <source>
        <dbReference type="ARBA" id="ARBA00008891"/>
    </source>
</evidence>
<dbReference type="FunFam" id="2.160.20.10:FF:000008">
    <property type="entry name" value="Pectinesterase"/>
    <property type="match status" value="1"/>
</dbReference>
<dbReference type="SUPFAM" id="SSF51126">
    <property type="entry name" value="Pectin lyase-like"/>
    <property type="match status" value="1"/>
</dbReference>
<feature type="transmembrane region" description="Helical" evidence="13">
    <location>
        <begin position="5"/>
        <end position="26"/>
    </location>
</feature>
<evidence type="ECO:0000256" key="8">
    <source>
        <dbReference type="ARBA" id="ARBA00022801"/>
    </source>
</evidence>
<dbReference type="EC" id="3.1.1.11" evidence="4 12"/>
<comment type="pathway">
    <text evidence="2 12">Glycan metabolism; pectin degradation; 2-dehydro-3-deoxy-D-gluconate from pectin: step 1/5.</text>
</comment>
<keyword evidence="8 12" id="KW-0378">Hydrolase</keyword>
<dbReference type="InterPro" id="IPR000070">
    <property type="entry name" value="Pectinesterase_cat"/>
</dbReference>
<evidence type="ECO:0000256" key="7">
    <source>
        <dbReference type="ARBA" id="ARBA00022729"/>
    </source>
</evidence>
<dbReference type="PANTHER" id="PTHR31321:SF87">
    <property type="entry name" value="PECTINESTERASE 63-RELATED"/>
    <property type="match status" value="1"/>
</dbReference>
<dbReference type="GO" id="GO:0045490">
    <property type="term" value="P:pectin catabolic process"/>
    <property type="evidence" value="ECO:0007669"/>
    <property type="project" value="UniProtKB-UniRule"/>
</dbReference>
<dbReference type="Pfam" id="PF01095">
    <property type="entry name" value="Pectinesterase"/>
    <property type="match status" value="1"/>
</dbReference>
<dbReference type="EMBL" id="KC920915">
    <property type="protein sequence ID" value="AHL24653.1"/>
    <property type="molecule type" value="mRNA"/>
</dbReference>
<keyword evidence="7" id="KW-0732">Signal</keyword>
<evidence type="ECO:0000256" key="1">
    <source>
        <dbReference type="ARBA" id="ARBA00004191"/>
    </source>
</evidence>
<dbReference type="InterPro" id="IPR033131">
    <property type="entry name" value="Pectinesterase_Asp_AS"/>
</dbReference>
<name>W8P566_FRAEX</name>
<accession>W8P566</accession>
<evidence type="ECO:0000256" key="12">
    <source>
        <dbReference type="RuleBase" id="RU000589"/>
    </source>
</evidence>
<protein>
    <recommendedName>
        <fullName evidence="4 12">Pectinesterase</fullName>
        <ecNumber evidence="4 12">3.1.1.11</ecNumber>
    </recommendedName>
</protein>
<evidence type="ECO:0000256" key="10">
    <source>
        <dbReference type="ARBA" id="ARBA00047928"/>
    </source>
</evidence>
<evidence type="ECO:0000256" key="9">
    <source>
        <dbReference type="ARBA" id="ARBA00023085"/>
    </source>
</evidence>
<dbReference type="PROSITE" id="PS00503">
    <property type="entry name" value="PECTINESTERASE_2"/>
    <property type="match status" value="1"/>
</dbReference>
<keyword evidence="13" id="KW-0812">Transmembrane</keyword>
<evidence type="ECO:0000256" key="4">
    <source>
        <dbReference type="ARBA" id="ARBA00013229"/>
    </source>
</evidence>
<comment type="catalytic activity">
    <reaction evidence="10 12">
        <text>[(1-&gt;4)-alpha-D-galacturonosyl methyl ester](n) + n H2O = [(1-&gt;4)-alpha-D-galacturonosyl](n) + n methanol + n H(+)</text>
        <dbReference type="Rhea" id="RHEA:22380"/>
        <dbReference type="Rhea" id="RHEA-COMP:14570"/>
        <dbReference type="Rhea" id="RHEA-COMP:14573"/>
        <dbReference type="ChEBI" id="CHEBI:15377"/>
        <dbReference type="ChEBI" id="CHEBI:15378"/>
        <dbReference type="ChEBI" id="CHEBI:17790"/>
        <dbReference type="ChEBI" id="CHEBI:140522"/>
        <dbReference type="ChEBI" id="CHEBI:140523"/>
        <dbReference type="EC" id="3.1.1.11"/>
    </reaction>
</comment>
<dbReference type="GO" id="GO:0042545">
    <property type="term" value="P:cell wall modification"/>
    <property type="evidence" value="ECO:0007669"/>
    <property type="project" value="UniProtKB-UniRule"/>
</dbReference>
<keyword evidence="13" id="KW-0472">Membrane</keyword>
<reference evidence="15" key="1">
    <citation type="submission" date="2013-04" db="EMBL/GenBank/DDBJ databases">
        <title>Ash pollen immunoproteomics: identification, immunological characterization and sequencing of six new allergens.</title>
        <authorList>
            <person name="Salamanca G."/>
            <person name="Barderas R."/>
            <person name="Rodriguez R."/>
            <person name="Villalba M."/>
        </authorList>
    </citation>
    <scope>NUCLEOTIDE SEQUENCE</scope>
</reference>
<dbReference type="AlphaFoldDB" id="W8P566"/>
<keyword evidence="13" id="KW-1133">Transmembrane helix</keyword>
<comment type="similarity">
    <text evidence="3">Belongs to the pectinesterase family.</text>
</comment>
<dbReference type="GO" id="GO:0030599">
    <property type="term" value="F:pectinesterase activity"/>
    <property type="evidence" value="ECO:0007669"/>
    <property type="project" value="UniProtKB-UniRule"/>
</dbReference>
<sequence length="368" mass="40199">MAGKIVSSIALETVIVSIILCMPIVFSDDRVPIPADSAQINSWFDGIVRPLSARKATLDPALVTAESEPKVIKLKSDGSGDFKTINDAIKTIPDGNTKRVILSLAPGNYKEKVKIGMYKPFITFYGEDPNNMPVLVFGGTAKEYDTVESATLIVESDYFNAVNLKIVNSAPRPDGKREGAQAAALRIGGDKSSFYNVKLYGYQDTLCDDRGKHFYKDCYIEGTVDFIFGSGKSLYLNTELHVIPGDQLAMITAQARKTDSEDTGYSFVHCKVTGTGGVAYLGRSWMPAAKVVFAYTEMSDAINPKGWSIVKPEHESTVRFAEYDNKGPGANVDKRAKFVNKLTKADAKPFVSLSYIEASKWLLPPAKA</sequence>
<dbReference type="InterPro" id="IPR012334">
    <property type="entry name" value="Pectin_lyas_fold"/>
</dbReference>
<evidence type="ECO:0000256" key="5">
    <source>
        <dbReference type="ARBA" id="ARBA00022512"/>
    </source>
</evidence>
<comment type="subcellular location">
    <subcellularLocation>
        <location evidence="1">Secreted</location>
        <location evidence="1">Cell wall</location>
    </subcellularLocation>
</comment>
<dbReference type="Allergome" id="11761">
    <property type="allergen name" value="Fra e 11"/>
</dbReference>
<proteinExistence type="evidence at transcript level"/>
<dbReference type="InterPro" id="IPR011050">
    <property type="entry name" value="Pectin_lyase_fold/virulence"/>
</dbReference>
<organism evidence="15">
    <name type="scientific">Fraxinus excelsior</name>
    <name type="common">European ash</name>
    <dbReference type="NCBI Taxonomy" id="38873"/>
    <lineage>
        <taxon>Eukaryota</taxon>
        <taxon>Viridiplantae</taxon>
        <taxon>Streptophyta</taxon>
        <taxon>Embryophyta</taxon>
        <taxon>Tracheophyta</taxon>
        <taxon>Spermatophyta</taxon>
        <taxon>Magnoliopsida</taxon>
        <taxon>eudicotyledons</taxon>
        <taxon>Gunneridae</taxon>
        <taxon>Pentapetalae</taxon>
        <taxon>asterids</taxon>
        <taxon>lamiids</taxon>
        <taxon>Lamiales</taxon>
        <taxon>Oleaceae</taxon>
        <taxon>Oleeae</taxon>
        <taxon>Fraxinus</taxon>
    </lineage>
</organism>
<keyword evidence="6" id="KW-0964">Secreted</keyword>
<evidence type="ECO:0000256" key="13">
    <source>
        <dbReference type="SAM" id="Phobius"/>
    </source>
</evidence>
<dbReference type="Gene3D" id="2.160.20.10">
    <property type="entry name" value="Single-stranded right-handed beta-helix, Pectin lyase-like"/>
    <property type="match status" value="1"/>
</dbReference>
<feature type="active site" evidence="11">
    <location>
        <position position="225"/>
    </location>
</feature>
<dbReference type="UniPathway" id="UPA00545">
    <property type="reaction ID" value="UER00823"/>
</dbReference>
<keyword evidence="5" id="KW-0134">Cell wall</keyword>
<dbReference type="PANTHER" id="PTHR31321">
    <property type="entry name" value="ACYL-COA THIOESTER HYDROLASE YBHC-RELATED"/>
    <property type="match status" value="1"/>
</dbReference>